<dbReference type="AlphaFoldDB" id="A0A4Y2W218"/>
<evidence type="ECO:0000313" key="2">
    <source>
        <dbReference type="EMBL" id="GBO30170.1"/>
    </source>
</evidence>
<accession>A0A4Y2W218</accession>
<evidence type="ECO:0000313" key="3">
    <source>
        <dbReference type="Proteomes" id="UP000499080"/>
    </source>
</evidence>
<sequence>MLTPSQGIYKWHPPSGHFSKSAGGTQSHLSRISDGILMENPKRKPRKRSSGSELGKNSPLREHTELCPLRKVIAFLTHARFRMGRNASTTSRRVPADPVRNFCHLRPRC</sequence>
<reference evidence="2 3" key="1">
    <citation type="journal article" date="2019" name="Sci. Rep.">
        <title>Orb-weaving spider Araneus ventricosus genome elucidates the spidroin gene catalogue.</title>
        <authorList>
            <person name="Kono N."/>
            <person name="Nakamura H."/>
            <person name="Ohtoshi R."/>
            <person name="Moran D.A.P."/>
            <person name="Shinohara A."/>
            <person name="Yoshida Y."/>
            <person name="Fujiwara M."/>
            <person name="Mori M."/>
            <person name="Tomita M."/>
            <person name="Arakawa K."/>
        </authorList>
    </citation>
    <scope>NUCLEOTIDE SEQUENCE [LARGE SCALE GENOMIC DNA]</scope>
</reference>
<keyword evidence="3" id="KW-1185">Reference proteome</keyword>
<protein>
    <submittedName>
        <fullName evidence="2">Uncharacterized protein</fullName>
    </submittedName>
</protein>
<name>A0A4Y2W218_ARAVE</name>
<feature type="region of interest" description="Disordered" evidence="1">
    <location>
        <begin position="1"/>
        <end position="62"/>
    </location>
</feature>
<dbReference type="EMBL" id="BGPR01053349">
    <property type="protein sequence ID" value="GBO30170.1"/>
    <property type="molecule type" value="Genomic_DNA"/>
</dbReference>
<proteinExistence type="predicted"/>
<dbReference type="Proteomes" id="UP000499080">
    <property type="component" value="Unassembled WGS sequence"/>
</dbReference>
<comment type="caution">
    <text evidence="2">The sequence shown here is derived from an EMBL/GenBank/DDBJ whole genome shotgun (WGS) entry which is preliminary data.</text>
</comment>
<evidence type="ECO:0000256" key="1">
    <source>
        <dbReference type="SAM" id="MobiDB-lite"/>
    </source>
</evidence>
<organism evidence="2 3">
    <name type="scientific">Araneus ventricosus</name>
    <name type="common">Orbweaver spider</name>
    <name type="synonym">Epeira ventricosa</name>
    <dbReference type="NCBI Taxonomy" id="182803"/>
    <lineage>
        <taxon>Eukaryota</taxon>
        <taxon>Metazoa</taxon>
        <taxon>Ecdysozoa</taxon>
        <taxon>Arthropoda</taxon>
        <taxon>Chelicerata</taxon>
        <taxon>Arachnida</taxon>
        <taxon>Araneae</taxon>
        <taxon>Araneomorphae</taxon>
        <taxon>Entelegynae</taxon>
        <taxon>Araneoidea</taxon>
        <taxon>Araneidae</taxon>
        <taxon>Araneus</taxon>
    </lineage>
</organism>
<gene>
    <name evidence="2" type="ORF">AVEN_82560_1</name>
</gene>